<dbReference type="InterPro" id="IPR008284">
    <property type="entry name" value="MoCF_biosynth_CS"/>
</dbReference>
<dbReference type="GO" id="GO:0046872">
    <property type="term" value="F:metal ion binding"/>
    <property type="evidence" value="ECO:0007669"/>
    <property type="project" value="UniProtKB-UniRule"/>
</dbReference>
<dbReference type="InterPro" id="IPR038987">
    <property type="entry name" value="MoeA-like"/>
</dbReference>
<dbReference type="UniPathway" id="UPA00344"/>
<evidence type="ECO:0000259" key="14">
    <source>
        <dbReference type="SMART" id="SM00852"/>
    </source>
</evidence>
<dbReference type="FunFam" id="2.170.190.11:FF:000004">
    <property type="entry name" value="Molybdopterin molybdenumtransferase"/>
    <property type="match status" value="1"/>
</dbReference>
<dbReference type="Gene3D" id="3.40.980.10">
    <property type="entry name" value="MoaB/Mog-like domain"/>
    <property type="match status" value="1"/>
</dbReference>
<dbReference type="AlphaFoldDB" id="F5RI99"/>
<dbReference type="FunFam" id="3.40.980.10:FF:000004">
    <property type="entry name" value="Molybdopterin molybdenumtransferase"/>
    <property type="match status" value="1"/>
</dbReference>
<dbReference type="SUPFAM" id="SSF63882">
    <property type="entry name" value="MoeA N-terminal region -like"/>
    <property type="match status" value="1"/>
</dbReference>
<dbReference type="EMBL" id="AFHG01000059">
    <property type="protein sequence ID" value="EGK70081.1"/>
    <property type="molecule type" value="Genomic_DNA"/>
</dbReference>
<dbReference type="GO" id="GO:0061599">
    <property type="term" value="F:molybdopterin molybdotransferase activity"/>
    <property type="evidence" value="ECO:0007669"/>
    <property type="project" value="UniProtKB-UniRule"/>
</dbReference>
<comment type="caution">
    <text evidence="15">The sequence shown here is derived from an EMBL/GenBank/DDBJ whole genome shotgun (WGS) entry which is preliminary data.</text>
</comment>
<evidence type="ECO:0000256" key="12">
    <source>
        <dbReference type="ARBA" id="ARBA00047317"/>
    </source>
</evidence>
<evidence type="ECO:0000256" key="7">
    <source>
        <dbReference type="ARBA" id="ARBA00022505"/>
    </source>
</evidence>
<dbReference type="SMART" id="SM00852">
    <property type="entry name" value="MoCF_biosynth"/>
    <property type="match status" value="1"/>
</dbReference>
<keyword evidence="11 13" id="KW-0501">Molybdenum cofactor biosynthesis</keyword>
<gene>
    <name evidence="15" type="ORF">METUNv1_04049</name>
</gene>
<dbReference type="InterPro" id="IPR005111">
    <property type="entry name" value="MoeA_C_domain_IV"/>
</dbReference>
<evidence type="ECO:0000256" key="10">
    <source>
        <dbReference type="ARBA" id="ARBA00022842"/>
    </source>
</evidence>
<evidence type="ECO:0000256" key="5">
    <source>
        <dbReference type="ARBA" id="ARBA00013269"/>
    </source>
</evidence>
<dbReference type="STRING" id="1000565.METUNv1_04049"/>
<dbReference type="eggNOG" id="COG0303">
    <property type="taxonomic scope" value="Bacteria"/>
</dbReference>
<keyword evidence="8 13" id="KW-0808">Transferase</keyword>
<dbReference type="Proteomes" id="UP000005019">
    <property type="component" value="Unassembled WGS sequence"/>
</dbReference>
<dbReference type="SUPFAM" id="SSF53218">
    <property type="entry name" value="Molybdenum cofactor biosynthesis proteins"/>
    <property type="match status" value="1"/>
</dbReference>
<dbReference type="PANTHER" id="PTHR10192:SF5">
    <property type="entry name" value="GEPHYRIN"/>
    <property type="match status" value="1"/>
</dbReference>
<dbReference type="FunFam" id="2.40.340.10:FF:000003">
    <property type="entry name" value="Molybdopterin molybdenumtransferase"/>
    <property type="match status" value="1"/>
</dbReference>
<evidence type="ECO:0000256" key="3">
    <source>
        <dbReference type="ARBA" id="ARBA00005046"/>
    </source>
</evidence>
<dbReference type="Pfam" id="PF03453">
    <property type="entry name" value="MoeA_N"/>
    <property type="match status" value="1"/>
</dbReference>
<dbReference type="CDD" id="cd00887">
    <property type="entry name" value="MoeA"/>
    <property type="match status" value="1"/>
</dbReference>
<comment type="function">
    <text evidence="2 13">Catalyzes the insertion of molybdate into adenylated molybdopterin with the concomitant release of AMP.</text>
</comment>
<accession>F5RI99</accession>
<evidence type="ECO:0000256" key="6">
    <source>
        <dbReference type="ARBA" id="ARBA00021108"/>
    </source>
</evidence>
<comment type="cofactor">
    <cofactor evidence="1 13">
        <name>Mg(2+)</name>
        <dbReference type="ChEBI" id="CHEBI:18420"/>
    </cofactor>
</comment>
<comment type="similarity">
    <text evidence="4 13">Belongs to the MoeA family.</text>
</comment>
<feature type="domain" description="MoaB/Mog" evidence="14">
    <location>
        <begin position="181"/>
        <end position="322"/>
    </location>
</feature>
<dbReference type="Gene3D" id="3.90.105.10">
    <property type="entry name" value="Molybdopterin biosynthesis moea protein, domain 2"/>
    <property type="match status" value="1"/>
</dbReference>
<evidence type="ECO:0000313" key="15">
    <source>
        <dbReference type="EMBL" id="EGK70081.1"/>
    </source>
</evidence>
<evidence type="ECO:0000256" key="4">
    <source>
        <dbReference type="ARBA" id="ARBA00010763"/>
    </source>
</evidence>
<dbReference type="InterPro" id="IPR036135">
    <property type="entry name" value="MoeA_linker/N_sf"/>
</dbReference>
<dbReference type="InterPro" id="IPR036425">
    <property type="entry name" value="MoaB/Mog-like_dom_sf"/>
</dbReference>
<dbReference type="GO" id="GO:0005829">
    <property type="term" value="C:cytosol"/>
    <property type="evidence" value="ECO:0007669"/>
    <property type="project" value="TreeGrafter"/>
</dbReference>
<keyword evidence="10 13" id="KW-0460">Magnesium</keyword>
<dbReference type="NCBIfam" id="TIGR00177">
    <property type="entry name" value="molyb_syn"/>
    <property type="match status" value="1"/>
</dbReference>
<evidence type="ECO:0000313" key="16">
    <source>
        <dbReference type="Proteomes" id="UP000005019"/>
    </source>
</evidence>
<sequence length="411" mass="43092">MTDRFTPVADARAHILAACTRVAGTQRVPVRDALGRVLAADVISPVSVPPHDNSAMDGYAVRHADLSADTETRLTVVGTAYAGHAWDGEVGLGQAVRIMTGAVMPRGADTVAIQETAKVDGDTVIIPPGQKAGQNRRRAGEDLKAGEAALRAGRLLRPADIGLAASLGVAELTVVRRVRVGVLSTGDEVMSIGDAPREGGIYDSNRYTLTGMLTRLGCEVVDLGVARDTREALSAALESAVGEVDAIITSGGVSVGEADFVREILAALGEVTFWKIAMKPGRPMAFGRLTKGGRDTLLFGLPGNPVATMITFYFFAREALLTLMGASPVPAPIRFDAISGSAMKKQPGRTEYQRGILELRDGRWHATVTGAQGSGILRSMCDANCIIVLDDHVGNVAVGDTVGVIPFEGLV</sequence>
<evidence type="ECO:0000256" key="8">
    <source>
        <dbReference type="ARBA" id="ARBA00022679"/>
    </source>
</evidence>
<evidence type="ECO:0000256" key="1">
    <source>
        <dbReference type="ARBA" id="ARBA00001946"/>
    </source>
</evidence>
<organism evidence="15 16">
    <name type="scientific">Methyloversatilis universalis (strain ATCC BAA-1314 / DSM 25237 / JCM 13912 / CCUG 52030 / FAM5)</name>
    <dbReference type="NCBI Taxonomy" id="1000565"/>
    <lineage>
        <taxon>Bacteria</taxon>
        <taxon>Pseudomonadati</taxon>
        <taxon>Pseudomonadota</taxon>
        <taxon>Betaproteobacteria</taxon>
        <taxon>Nitrosomonadales</taxon>
        <taxon>Sterolibacteriaceae</taxon>
        <taxon>Methyloversatilis</taxon>
    </lineage>
</organism>
<keyword evidence="9 13" id="KW-0479">Metal-binding</keyword>
<dbReference type="Gene3D" id="2.170.190.11">
    <property type="entry name" value="Molybdopterin biosynthesis moea protein, domain 3"/>
    <property type="match status" value="1"/>
</dbReference>
<reference evidence="15 16" key="1">
    <citation type="journal article" date="2011" name="J. Bacteriol.">
        <title>Genome sequence of Methyloversatilis universalis FAM5T, a methylotrophic representative of the order Rhodocyclales.</title>
        <authorList>
            <person name="Kittichotirat W."/>
            <person name="Good N.M."/>
            <person name="Hall R."/>
            <person name="Bringel F."/>
            <person name="Lajus A."/>
            <person name="Medigue C."/>
            <person name="Smalley N.E."/>
            <person name="Beck D."/>
            <person name="Bumgarner R."/>
            <person name="Vuilleumier S."/>
            <person name="Kalyuzhnaya M.G."/>
        </authorList>
    </citation>
    <scope>NUCLEOTIDE SEQUENCE [LARGE SCALE GENOMIC DNA]</scope>
    <source>
        <strain evidence="16">ATCC BAA-1314 / JCM 13912 / FAM5</strain>
    </source>
</reference>
<dbReference type="Gene3D" id="2.40.340.10">
    <property type="entry name" value="MoeA, C-terminal, domain IV"/>
    <property type="match status" value="1"/>
</dbReference>
<dbReference type="RefSeq" id="WP_008064912.1">
    <property type="nucleotide sequence ID" value="NZ_AFHG01000059.1"/>
</dbReference>
<evidence type="ECO:0000256" key="13">
    <source>
        <dbReference type="RuleBase" id="RU365090"/>
    </source>
</evidence>
<dbReference type="EC" id="2.10.1.1" evidence="5 13"/>
<keyword evidence="7 13" id="KW-0500">Molybdenum</keyword>
<dbReference type="InterPro" id="IPR036688">
    <property type="entry name" value="MoeA_C_domain_IV_sf"/>
</dbReference>
<dbReference type="Pfam" id="PF03454">
    <property type="entry name" value="MoeA_C"/>
    <property type="match status" value="1"/>
</dbReference>
<dbReference type="NCBIfam" id="NF045515">
    <property type="entry name" value="Glp_gephyrin"/>
    <property type="match status" value="1"/>
</dbReference>
<dbReference type="OrthoDB" id="9804758at2"/>
<dbReference type="InterPro" id="IPR005110">
    <property type="entry name" value="MoeA_linker/N"/>
</dbReference>
<evidence type="ECO:0000256" key="11">
    <source>
        <dbReference type="ARBA" id="ARBA00023150"/>
    </source>
</evidence>
<comment type="catalytic activity">
    <reaction evidence="12">
        <text>adenylyl-molybdopterin + molybdate = Mo-molybdopterin + AMP + H(+)</text>
        <dbReference type="Rhea" id="RHEA:35047"/>
        <dbReference type="ChEBI" id="CHEBI:15378"/>
        <dbReference type="ChEBI" id="CHEBI:36264"/>
        <dbReference type="ChEBI" id="CHEBI:62727"/>
        <dbReference type="ChEBI" id="CHEBI:71302"/>
        <dbReference type="ChEBI" id="CHEBI:456215"/>
        <dbReference type="EC" id="2.10.1.1"/>
    </reaction>
</comment>
<name>F5RI99_METUF</name>
<dbReference type="SUPFAM" id="SSF63867">
    <property type="entry name" value="MoeA C-terminal domain-like"/>
    <property type="match status" value="1"/>
</dbReference>
<dbReference type="GO" id="GO:0006777">
    <property type="term" value="P:Mo-molybdopterin cofactor biosynthetic process"/>
    <property type="evidence" value="ECO:0007669"/>
    <property type="project" value="UniProtKB-UniRule"/>
</dbReference>
<dbReference type="PROSITE" id="PS01079">
    <property type="entry name" value="MOCF_BIOSYNTHESIS_2"/>
    <property type="match status" value="1"/>
</dbReference>
<dbReference type="PANTHER" id="PTHR10192">
    <property type="entry name" value="MOLYBDOPTERIN BIOSYNTHESIS PROTEIN"/>
    <property type="match status" value="1"/>
</dbReference>
<dbReference type="InterPro" id="IPR001453">
    <property type="entry name" value="MoaB/Mog_dom"/>
</dbReference>
<keyword evidence="16" id="KW-1185">Reference proteome</keyword>
<evidence type="ECO:0000256" key="2">
    <source>
        <dbReference type="ARBA" id="ARBA00002901"/>
    </source>
</evidence>
<proteinExistence type="inferred from homology"/>
<protein>
    <recommendedName>
        <fullName evidence="6 13">Molybdopterin molybdenumtransferase</fullName>
        <ecNumber evidence="5 13">2.10.1.1</ecNumber>
    </recommendedName>
</protein>
<comment type="pathway">
    <text evidence="3 13">Cofactor biosynthesis; molybdopterin biosynthesis.</text>
</comment>
<dbReference type="Pfam" id="PF00994">
    <property type="entry name" value="MoCF_biosynth"/>
    <property type="match status" value="1"/>
</dbReference>
<evidence type="ECO:0000256" key="9">
    <source>
        <dbReference type="ARBA" id="ARBA00022723"/>
    </source>
</evidence>